<keyword evidence="5" id="KW-1185">Reference proteome</keyword>
<protein>
    <recommendedName>
        <fullName evidence="3">Transcription factor CBF/NF-Y/archaeal histone domain-containing protein</fullName>
    </recommendedName>
</protein>
<proteinExistence type="predicted"/>
<evidence type="ECO:0000256" key="1">
    <source>
        <dbReference type="ARBA" id="ARBA00004123"/>
    </source>
</evidence>
<comment type="subcellular location">
    <subcellularLocation>
        <location evidence="1">Nucleus</location>
    </subcellularLocation>
</comment>
<dbReference type="InterPro" id="IPR050568">
    <property type="entry name" value="Transcr_DNA_Rep_Reg"/>
</dbReference>
<dbReference type="CDD" id="cd22929">
    <property type="entry name" value="HFD_POLE4-like"/>
    <property type="match status" value="1"/>
</dbReference>
<feature type="domain" description="Transcription factor CBF/NF-Y/archaeal histone" evidence="3">
    <location>
        <begin position="55"/>
        <end position="113"/>
    </location>
</feature>
<evidence type="ECO:0000256" key="2">
    <source>
        <dbReference type="ARBA" id="ARBA00023242"/>
    </source>
</evidence>
<reference evidence="4 5" key="1">
    <citation type="journal article" date="2018" name="PLoS ONE">
        <title>The draft genome of Kipferlia bialata reveals reductive genome evolution in fornicate parasites.</title>
        <authorList>
            <person name="Tanifuji G."/>
            <person name="Takabayashi S."/>
            <person name="Kume K."/>
            <person name="Takagi M."/>
            <person name="Nakayama T."/>
            <person name="Kamikawa R."/>
            <person name="Inagaki Y."/>
            <person name="Hashimoto T."/>
        </authorList>
    </citation>
    <scope>NUCLEOTIDE SEQUENCE [LARGE SCALE GENOMIC DNA]</scope>
    <source>
        <strain evidence="4">NY0173</strain>
    </source>
</reference>
<evidence type="ECO:0000313" key="5">
    <source>
        <dbReference type="Proteomes" id="UP000265618"/>
    </source>
</evidence>
<evidence type="ECO:0000313" key="4">
    <source>
        <dbReference type="EMBL" id="GIQ87247.1"/>
    </source>
</evidence>
<dbReference type="AlphaFoldDB" id="A0A9K3D3D2"/>
<gene>
    <name evidence="4" type="ORF">KIPB_009246</name>
</gene>
<dbReference type="InterPro" id="IPR009072">
    <property type="entry name" value="Histone-fold"/>
</dbReference>
<dbReference type="OrthoDB" id="636685at2759"/>
<accession>A0A9K3D3D2</accession>
<organism evidence="4 5">
    <name type="scientific">Kipferlia bialata</name>
    <dbReference type="NCBI Taxonomy" id="797122"/>
    <lineage>
        <taxon>Eukaryota</taxon>
        <taxon>Metamonada</taxon>
        <taxon>Carpediemonas-like organisms</taxon>
        <taxon>Kipferlia</taxon>
    </lineage>
</organism>
<dbReference type="PANTHER" id="PTHR10252:SF54">
    <property type="entry name" value="CHROMATIN ACCESSIBILITY COMPLEX PROTEIN 1"/>
    <property type="match status" value="1"/>
</dbReference>
<dbReference type="Pfam" id="PF00808">
    <property type="entry name" value="CBFD_NFYB_HMF"/>
    <property type="match status" value="1"/>
</dbReference>
<dbReference type="PANTHER" id="PTHR10252">
    <property type="entry name" value="HISTONE-LIKE TRANSCRIPTION FACTOR CCAAT-RELATED"/>
    <property type="match status" value="1"/>
</dbReference>
<sequence>MADVVDIDMETPVEEETVETVGDAGREGAEEVEVVEVTKAKAKVRVPVRGYGQYPISRTTRVMKCDPNVQMVSKTATILMTRSAEWFTVYLGKVCAEAAKSHKRKTLKFADIADVAHSHPSLAFLGLTIPQHAYAERDTSK</sequence>
<evidence type="ECO:0000259" key="3">
    <source>
        <dbReference type="Pfam" id="PF00808"/>
    </source>
</evidence>
<dbReference type="Proteomes" id="UP000265618">
    <property type="component" value="Unassembled WGS sequence"/>
</dbReference>
<dbReference type="GO" id="GO:0046982">
    <property type="term" value="F:protein heterodimerization activity"/>
    <property type="evidence" value="ECO:0007669"/>
    <property type="project" value="InterPro"/>
</dbReference>
<comment type="caution">
    <text evidence="4">The sequence shown here is derived from an EMBL/GenBank/DDBJ whole genome shotgun (WGS) entry which is preliminary data.</text>
</comment>
<dbReference type="SUPFAM" id="SSF47113">
    <property type="entry name" value="Histone-fold"/>
    <property type="match status" value="1"/>
</dbReference>
<dbReference type="EMBL" id="BDIP01003083">
    <property type="protein sequence ID" value="GIQ87247.1"/>
    <property type="molecule type" value="Genomic_DNA"/>
</dbReference>
<name>A0A9K3D3D2_9EUKA</name>
<dbReference type="Gene3D" id="1.10.20.10">
    <property type="entry name" value="Histone, subunit A"/>
    <property type="match status" value="1"/>
</dbReference>
<dbReference type="GO" id="GO:0005634">
    <property type="term" value="C:nucleus"/>
    <property type="evidence" value="ECO:0007669"/>
    <property type="project" value="UniProtKB-SubCell"/>
</dbReference>
<keyword evidence="2" id="KW-0539">Nucleus</keyword>
<dbReference type="InterPro" id="IPR003958">
    <property type="entry name" value="CBFA_NFYB_domain"/>
</dbReference>